<keyword evidence="5" id="KW-1185">Reference proteome</keyword>
<name>A0A268EL80_9BACL</name>
<organism evidence="3 4">
    <name type="scientific">Paenibacillus campinasensis</name>
    <dbReference type="NCBI Taxonomy" id="66347"/>
    <lineage>
        <taxon>Bacteria</taxon>
        <taxon>Bacillati</taxon>
        <taxon>Bacillota</taxon>
        <taxon>Bacilli</taxon>
        <taxon>Bacillales</taxon>
        <taxon>Paenibacillaceae</taxon>
        <taxon>Paenibacillus</taxon>
    </lineage>
</organism>
<reference evidence="2 5" key="2">
    <citation type="submission" date="2019-11" db="EMBL/GenBank/DDBJ databases">
        <title>Draft genome sequences of five Paenibacillus species of dairy origin.</title>
        <authorList>
            <person name="Olajide A.M."/>
            <person name="Chen S."/>
            <person name="Lapointe G."/>
        </authorList>
    </citation>
    <scope>NUCLEOTIDE SEQUENCE [LARGE SCALE GENOMIC DNA]</scope>
    <source>
        <strain evidence="2 5">3CS1</strain>
    </source>
</reference>
<comment type="caution">
    <text evidence="3">The sequence shown here is derived from an EMBL/GenBank/DDBJ whole genome shotgun (WGS) entry which is preliminary data.</text>
</comment>
<dbReference type="Proteomes" id="UP000435177">
    <property type="component" value="Unassembled WGS sequence"/>
</dbReference>
<evidence type="ECO:0000256" key="1">
    <source>
        <dbReference type="SAM" id="MobiDB-lite"/>
    </source>
</evidence>
<reference evidence="3 4" key="1">
    <citation type="submission" date="2017-07" db="EMBL/GenBank/DDBJ databases">
        <title>Isolation and whole genome analysis of endospore-forming bacteria from heroin.</title>
        <authorList>
            <person name="Kalinowski J."/>
            <person name="Ahrens B."/>
            <person name="Al-Dilaimi A."/>
            <person name="Winkler A."/>
            <person name="Wibberg D."/>
            <person name="Schleenbecker U."/>
            <person name="Ruckert C."/>
            <person name="Wolfel R."/>
            <person name="Grass G."/>
        </authorList>
    </citation>
    <scope>NUCLEOTIDE SEQUENCE [LARGE SCALE GENOMIC DNA]</scope>
    <source>
        <strain evidence="3 4">7537-G1</strain>
    </source>
</reference>
<feature type="region of interest" description="Disordered" evidence="1">
    <location>
        <begin position="76"/>
        <end position="98"/>
    </location>
</feature>
<dbReference type="OrthoDB" id="2660806at2"/>
<feature type="compositionally biased region" description="Basic and acidic residues" evidence="1">
    <location>
        <begin position="89"/>
        <end position="98"/>
    </location>
</feature>
<evidence type="ECO:0000313" key="2">
    <source>
        <dbReference type="EMBL" id="MUG67710.1"/>
    </source>
</evidence>
<dbReference type="EMBL" id="NPBY01000061">
    <property type="protein sequence ID" value="PAD73877.1"/>
    <property type="molecule type" value="Genomic_DNA"/>
</dbReference>
<evidence type="ECO:0000313" key="4">
    <source>
        <dbReference type="Proteomes" id="UP000215596"/>
    </source>
</evidence>
<proteinExistence type="predicted"/>
<sequence length="98" mass="10451">MMSRLEQEQAAKIAMISSIASSQQALASILGSIADIAEHSDITARQLAENIRVLTAYQSVMTEMLTGISLNRTKTGSPAAPWLSSACGPERRAAAEHH</sequence>
<evidence type="ECO:0000313" key="5">
    <source>
        <dbReference type="Proteomes" id="UP000435177"/>
    </source>
</evidence>
<dbReference type="RefSeq" id="WP_095266771.1">
    <property type="nucleotide sequence ID" value="NZ_NPBY01000061.1"/>
</dbReference>
<protein>
    <submittedName>
        <fullName evidence="3">Uncharacterized protein</fullName>
    </submittedName>
</protein>
<dbReference type="EMBL" id="WOAA01000017">
    <property type="protein sequence ID" value="MUG67710.1"/>
    <property type="molecule type" value="Genomic_DNA"/>
</dbReference>
<accession>A0A268EL80</accession>
<dbReference type="AlphaFoldDB" id="A0A268EL80"/>
<gene>
    <name evidence="3" type="ORF">CHH67_18745</name>
    <name evidence="2" type="ORF">GNP94_17100</name>
</gene>
<evidence type="ECO:0000313" key="3">
    <source>
        <dbReference type="EMBL" id="PAD73877.1"/>
    </source>
</evidence>
<dbReference type="Proteomes" id="UP000215596">
    <property type="component" value="Unassembled WGS sequence"/>
</dbReference>